<protein>
    <submittedName>
        <fullName evidence="2">Uncharacterized protein</fullName>
    </submittedName>
</protein>
<sequence>MVTSILSAPLTRDEFIDARNHQDQQLNADIKSTIKQVELQSQRAEARSHNSSLKNPLLRISAVPAYRDNRLVLPDGDLFPSNAKEFYALRRPSVNSRRLRQLAYLVDFYDVEYNAWALYDQDDYDYEECDEDLNAAAAPRPEQTPRLALEDAVRLYPELAVDALEGILRLNEENFINFRERALALRRQSPPQPVKRQQASDPTDGAPKRTPPPKRVHKPIVGRALPKTVPDPAVLAELYHGEERGDEDDGEAKSGNTMPVWDDGSGRRRFQQHVLALAARGPRSSDGSPTNAETLSREHRSSPRAHTPPV</sequence>
<feature type="region of interest" description="Disordered" evidence="1">
    <location>
        <begin position="186"/>
        <end position="229"/>
    </location>
</feature>
<proteinExistence type="predicted"/>
<evidence type="ECO:0000313" key="3">
    <source>
        <dbReference type="Proteomes" id="UP001055172"/>
    </source>
</evidence>
<gene>
    <name evidence="2" type="ORF">ColLi_12329</name>
</gene>
<evidence type="ECO:0000313" key="2">
    <source>
        <dbReference type="EMBL" id="GJC89491.1"/>
    </source>
</evidence>
<organism evidence="2 3">
    <name type="scientific">Colletotrichum liriopes</name>
    <dbReference type="NCBI Taxonomy" id="708192"/>
    <lineage>
        <taxon>Eukaryota</taxon>
        <taxon>Fungi</taxon>
        <taxon>Dikarya</taxon>
        <taxon>Ascomycota</taxon>
        <taxon>Pezizomycotina</taxon>
        <taxon>Sordariomycetes</taxon>
        <taxon>Hypocreomycetidae</taxon>
        <taxon>Glomerellales</taxon>
        <taxon>Glomerellaceae</taxon>
        <taxon>Colletotrichum</taxon>
        <taxon>Colletotrichum spaethianum species complex</taxon>
    </lineage>
</organism>
<accession>A0AA37GY68</accession>
<reference evidence="2 3" key="1">
    <citation type="submission" date="2021-07" db="EMBL/GenBank/DDBJ databases">
        <title>Genome data of Colletotrichum spaethianum.</title>
        <authorList>
            <person name="Utami Y.D."/>
            <person name="Hiruma K."/>
        </authorList>
    </citation>
    <scope>NUCLEOTIDE SEQUENCE [LARGE SCALE GENOMIC DNA]</scope>
    <source>
        <strain evidence="2 3">MAFF 242679</strain>
    </source>
</reference>
<name>A0AA37GY68_9PEZI</name>
<comment type="caution">
    <text evidence="2">The sequence shown here is derived from an EMBL/GenBank/DDBJ whole genome shotgun (WGS) entry which is preliminary data.</text>
</comment>
<dbReference type="Proteomes" id="UP001055172">
    <property type="component" value="Unassembled WGS sequence"/>
</dbReference>
<dbReference type="AlphaFoldDB" id="A0AA37GY68"/>
<evidence type="ECO:0000256" key="1">
    <source>
        <dbReference type="SAM" id="MobiDB-lite"/>
    </source>
</evidence>
<feature type="compositionally biased region" description="Polar residues" evidence="1">
    <location>
        <begin position="285"/>
        <end position="294"/>
    </location>
</feature>
<keyword evidence="3" id="KW-1185">Reference proteome</keyword>
<dbReference type="EMBL" id="BPPX01000042">
    <property type="protein sequence ID" value="GJC89491.1"/>
    <property type="molecule type" value="Genomic_DNA"/>
</dbReference>
<feature type="compositionally biased region" description="Basic residues" evidence="1">
    <location>
        <begin position="211"/>
        <end position="220"/>
    </location>
</feature>
<feature type="region of interest" description="Disordered" evidence="1">
    <location>
        <begin position="241"/>
        <end position="310"/>
    </location>
</feature>